<dbReference type="InterPro" id="IPR050287">
    <property type="entry name" value="MTA/SAH_deaminase"/>
</dbReference>
<keyword evidence="1" id="KW-0378">Hydrolase</keyword>
<dbReference type="InterPro" id="IPR011059">
    <property type="entry name" value="Metal-dep_hydrolase_composite"/>
</dbReference>
<protein>
    <recommendedName>
        <fullName evidence="2">Amidohydrolase-related domain-containing protein</fullName>
    </recommendedName>
</protein>
<feature type="domain" description="Amidohydrolase-related" evidence="2">
    <location>
        <begin position="58"/>
        <end position="431"/>
    </location>
</feature>
<dbReference type="EMBL" id="CP055901">
    <property type="protein sequence ID" value="QKX61160.1"/>
    <property type="molecule type" value="Genomic_DNA"/>
</dbReference>
<dbReference type="GO" id="GO:0016810">
    <property type="term" value="F:hydrolase activity, acting on carbon-nitrogen (but not peptide) bonds"/>
    <property type="evidence" value="ECO:0007669"/>
    <property type="project" value="InterPro"/>
</dbReference>
<gene>
    <name evidence="3" type="ORF">TRUGW13939_08307</name>
</gene>
<proteinExistence type="predicted"/>
<evidence type="ECO:0000259" key="2">
    <source>
        <dbReference type="Pfam" id="PF01979"/>
    </source>
</evidence>
<evidence type="ECO:0000313" key="3">
    <source>
        <dbReference type="EMBL" id="QKX61160.1"/>
    </source>
</evidence>
<dbReference type="OrthoDB" id="194468at2759"/>
<keyword evidence="4" id="KW-1185">Reference proteome</keyword>
<evidence type="ECO:0000313" key="4">
    <source>
        <dbReference type="Proteomes" id="UP000509510"/>
    </source>
</evidence>
<dbReference type="InterPro" id="IPR006680">
    <property type="entry name" value="Amidohydro-rel"/>
</dbReference>
<reference evidence="4" key="1">
    <citation type="submission" date="2020-06" db="EMBL/GenBank/DDBJ databases">
        <title>A chromosome-scale genome assembly of Talaromyces rugulosus W13939.</title>
        <authorList>
            <person name="Wang B."/>
            <person name="Guo L."/>
            <person name="Ye K."/>
            <person name="Wang L."/>
        </authorList>
    </citation>
    <scope>NUCLEOTIDE SEQUENCE [LARGE SCALE GENOMIC DNA]</scope>
    <source>
        <strain evidence="4">W13939</strain>
    </source>
</reference>
<dbReference type="KEGG" id="trg:TRUGW13939_08307"/>
<accession>A0A7H8R484</accession>
<dbReference type="SUPFAM" id="SSF51556">
    <property type="entry name" value="Metallo-dependent hydrolases"/>
    <property type="match status" value="1"/>
</dbReference>
<dbReference type="NCBIfam" id="NF006056">
    <property type="entry name" value="PRK08204.1"/>
    <property type="match status" value="1"/>
</dbReference>
<dbReference type="PANTHER" id="PTHR43794">
    <property type="entry name" value="AMINOHYDROLASE SSNA-RELATED"/>
    <property type="match status" value="1"/>
</dbReference>
<dbReference type="Pfam" id="PF01979">
    <property type="entry name" value="Amidohydro_1"/>
    <property type="match status" value="1"/>
</dbReference>
<dbReference type="GeneID" id="55995796"/>
<dbReference type="Gene3D" id="3.20.20.140">
    <property type="entry name" value="Metal-dependent hydrolases"/>
    <property type="match status" value="1"/>
</dbReference>
<dbReference type="RefSeq" id="XP_035347335.1">
    <property type="nucleotide sequence ID" value="XM_035491442.1"/>
</dbReference>
<dbReference type="Proteomes" id="UP000509510">
    <property type="component" value="Chromosome IV"/>
</dbReference>
<dbReference type="SUPFAM" id="SSF51338">
    <property type="entry name" value="Composite domain of metallo-dependent hydrolases"/>
    <property type="match status" value="1"/>
</dbReference>
<evidence type="ECO:0000256" key="1">
    <source>
        <dbReference type="ARBA" id="ARBA00022801"/>
    </source>
</evidence>
<sequence length="473" mass="51941">MSSSILIKNATVITVDDSIGIKTNYDILILDGVIKEMGTNLSPKDVVGEVIDAQNCLVSPGFVDTHHHLWQQLIRGVTTDWSLGNYVENIRNIYGSLFTPEDVYTANYFAGLDLINNGITTVIDHCHILNSSEHTDASIKGLKDAGVRGTWCYGFYENPERSDIPGSNHNVSTPAGFDHKARMEDAKRAREQHFPDNDPETQLLTFGAAPTEAERMTEGSLKEEIDFFRSIGARVITMHVAMGCYDLNHQVVQHLGDNKYLGKDLLFSHGASFTDSELKLIQKAGSGISVTPETELQMGMGHPIAFKAASVGCHVGLGIDITNNQNNDMLASMRLLMQAERGKRNLEVQGKSVPYNILPKSEEALYMATMGGAKSIGLDNLVGSITPGKRADLIITRCDGMNTVPIIKPIGTLMYNAHIGNIDTVIINGNIMKRDGKVLNVDWPKLRQDVRERSARMVEIATKASPLSQTFKL</sequence>
<dbReference type="InterPro" id="IPR032466">
    <property type="entry name" value="Metal_Hydrolase"/>
</dbReference>
<dbReference type="Gene3D" id="2.30.40.10">
    <property type="entry name" value="Urease, subunit C, domain 1"/>
    <property type="match status" value="1"/>
</dbReference>
<organism evidence="3 4">
    <name type="scientific">Talaromyces rugulosus</name>
    <name type="common">Penicillium rugulosum</name>
    <dbReference type="NCBI Taxonomy" id="121627"/>
    <lineage>
        <taxon>Eukaryota</taxon>
        <taxon>Fungi</taxon>
        <taxon>Dikarya</taxon>
        <taxon>Ascomycota</taxon>
        <taxon>Pezizomycotina</taxon>
        <taxon>Eurotiomycetes</taxon>
        <taxon>Eurotiomycetidae</taxon>
        <taxon>Eurotiales</taxon>
        <taxon>Trichocomaceae</taxon>
        <taxon>Talaromyces</taxon>
        <taxon>Talaromyces sect. Islandici</taxon>
    </lineage>
</organism>
<dbReference type="AlphaFoldDB" id="A0A7H8R484"/>
<name>A0A7H8R484_TALRU</name>
<dbReference type="PANTHER" id="PTHR43794:SF11">
    <property type="entry name" value="AMIDOHYDROLASE-RELATED DOMAIN-CONTAINING PROTEIN"/>
    <property type="match status" value="1"/>
</dbReference>